<dbReference type="Gene3D" id="3.40.1090.10">
    <property type="entry name" value="Cytosolic phospholipase A2 catalytic domain"/>
    <property type="match status" value="1"/>
</dbReference>
<protein>
    <recommendedName>
        <fullName evidence="4">PLA2c domain-containing protein</fullName>
    </recommendedName>
</protein>
<dbReference type="Pfam" id="PF01735">
    <property type="entry name" value="PLA2_B"/>
    <property type="match status" value="1"/>
</dbReference>
<gene>
    <name evidence="5" type="ORF">ACEWY4_017839</name>
</gene>
<dbReference type="AlphaFoldDB" id="A0ABD1JI21"/>
<evidence type="ECO:0000313" key="6">
    <source>
        <dbReference type="Proteomes" id="UP001591681"/>
    </source>
</evidence>
<evidence type="ECO:0000313" key="5">
    <source>
        <dbReference type="EMBL" id="KAL2086780.1"/>
    </source>
</evidence>
<name>A0ABD1JI21_9TELE</name>
<dbReference type="SUPFAM" id="SSF52151">
    <property type="entry name" value="FabD/lysophospholipase-like"/>
    <property type="match status" value="1"/>
</dbReference>
<accession>A0ABD1JI21</accession>
<proteinExistence type="predicted"/>
<keyword evidence="3" id="KW-0442">Lipid degradation</keyword>
<keyword evidence="1 3" id="KW-0378">Hydrolase</keyword>
<organism evidence="5 6">
    <name type="scientific">Coilia grayii</name>
    <name type="common">Gray's grenadier anchovy</name>
    <dbReference type="NCBI Taxonomy" id="363190"/>
    <lineage>
        <taxon>Eukaryota</taxon>
        <taxon>Metazoa</taxon>
        <taxon>Chordata</taxon>
        <taxon>Craniata</taxon>
        <taxon>Vertebrata</taxon>
        <taxon>Euteleostomi</taxon>
        <taxon>Actinopterygii</taxon>
        <taxon>Neopterygii</taxon>
        <taxon>Teleostei</taxon>
        <taxon>Clupei</taxon>
        <taxon>Clupeiformes</taxon>
        <taxon>Clupeoidei</taxon>
        <taxon>Engraulidae</taxon>
        <taxon>Coilinae</taxon>
        <taxon>Coilia</taxon>
    </lineage>
</organism>
<evidence type="ECO:0000256" key="2">
    <source>
        <dbReference type="ARBA" id="ARBA00023098"/>
    </source>
</evidence>
<dbReference type="GO" id="GO:0016787">
    <property type="term" value="F:hydrolase activity"/>
    <property type="evidence" value="ECO:0007669"/>
    <property type="project" value="UniProtKB-UniRule"/>
</dbReference>
<dbReference type="PANTHER" id="PTHR10728">
    <property type="entry name" value="CYTOSOLIC PHOSPHOLIPASE A2"/>
    <property type="match status" value="1"/>
</dbReference>
<dbReference type="Proteomes" id="UP001591681">
    <property type="component" value="Unassembled WGS sequence"/>
</dbReference>
<keyword evidence="6" id="KW-1185">Reference proteome</keyword>
<dbReference type="PANTHER" id="PTHR10728:SF39">
    <property type="entry name" value="CYTOSOLIC PHOSPHOLIPASE A2 GAMMA"/>
    <property type="match status" value="1"/>
</dbReference>
<sequence length="290" mass="32740">MTSVMRRKTTSLRGFKYVVEGCLHSHGIDCKPNNPPCVALLGSGGGQRAQSALLGVLRQLGEDNLLDSFLYLAGVSGSTWAMASLYNDLHWSKNPADSTSRVLRSMSEGKGVTLSEGIQWLKQRDEEGDLSLADFWGVVVSYIKGVPLETRTLAEEGKGDGDGANPYPLYSAVDREMFHNKNKELWFELSHHEAGFTQPGAFVKTSLLKQHFDAGHVKQQKKRRPMDMVQLQDEPTIKMEQHEYTTFQPPYREQKKIEHLAHLAAENVRMNRERILEEIRKAAERRKAKC</sequence>
<dbReference type="PROSITE" id="PS51210">
    <property type="entry name" value="PLA2C"/>
    <property type="match status" value="1"/>
</dbReference>
<evidence type="ECO:0000256" key="1">
    <source>
        <dbReference type="ARBA" id="ARBA00022801"/>
    </source>
</evidence>
<dbReference type="InterPro" id="IPR002642">
    <property type="entry name" value="LysoPLipase_cat_dom"/>
</dbReference>
<dbReference type="InterPro" id="IPR016035">
    <property type="entry name" value="Acyl_Trfase/lysoPLipase"/>
</dbReference>
<evidence type="ECO:0000256" key="3">
    <source>
        <dbReference type="PROSITE-ProRule" id="PRU00555"/>
    </source>
</evidence>
<keyword evidence="2 3" id="KW-0443">Lipid metabolism</keyword>
<dbReference type="EMBL" id="JBHFQA010000015">
    <property type="protein sequence ID" value="KAL2086780.1"/>
    <property type="molecule type" value="Genomic_DNA"/>
</dbReference>
<reference evidence="5 6" key="1">
    <citation type="submission" date="2024-09" db="EMBL/GenBank/DDBJ databases">
        <title>A chromosome-level genome assembly of Gray's grenadier anchovy, Coilia grayii.</title>
        <authorList>
            <person name="Fu Z."/>
        </authorList>
    </citation>
    <scope>NUCLEOTIDE SEQUENCE [LARGE SCALE GENOMIC DNA]</scope>
    <source>
        <strain evidence="5">G4</strain>
        <tissue evidence="5">Muscle</tissue>
    </source>
</reference>
<feature type="domain" description="PLA2c" evidence="4">
    <location>
        <begin position="1"/>
        <end position="290"/>
    </location>
</feature>
<comment type="caution">
    <text evidence="5">The sequence shown here is derived from an EMBL/GenBank/DDBJ whole genome shotgun (WGS) entry which is preliminary data.</text>
</comment>
<evidence type="ECO:0000259" key="4">
    <source>
        <dbReference type="PROSITE" id="PS51210"/>
    </source>
</evidence>
<dbReference type="GO" id="GO:0016042">
    <property type="term" value="P:lipid catabolic process"/>
    <property type="evidence" value="ECO:0007669"/>
    <property type="project" value="UniProtKB-UniRule"/>
</dbReference>